<proteinExistence type="predicted"/>
<accession>B5LWG0</accession>
<evidence type="ECO:0000313" key="2">
    <source>
        <dbReference type="Proteomes" id="UP000204092"/>
    </source>
</evidence>
<dbReference type="KEGG" id="vg:6804854"/>
<dbReference type="Proteomes" id="UP000204092">
    <property type="component" value="Segment"/>
</dbReference>
<sequence>MGLVGIVFLLPGKIARDFRRKSAAKICRILGGDLTLISEIEQHRNALQSTSEGRATQAFLLNTGSSENSRNMQECWRYSFIFLELSKQDLDCKKQALKRQRCKDMVDQYKILVDIGVKLDDRTKMNI</sequence>
<organism evidence="1 2">
    <name type="scientific">Feldmannia species virus</name>
    <dbReference type="NCBI Taxonomy" id="39420"/>
    <lineage>
        <taxon>Viruses</taxon>
        <taxon>Varidnaviria</taxon>
        <taxon>Bamfordvirae</taxon>
        <taxon>Nucleocytoviricota</taxon>
        <taxon>Megaviricetes</taxon>
        <taxon>Algavirales</taxon>
        <taxon>Phycodnaviridae</taxon>
        <taxon>Phaeovirus</taxon>
        <taxon>Phaeovirus feldmanniae</taxon>
    </lineage>
</organism>
<evidence type="ECO:0000313" key="1">
    <source>
        <dbReference type="EMBL" id="ACH46823.1"/>
    </source>
</evidence>
<keyword evidence="2" id="KW-1185">Reference proteome</keyword>
<dbReference type="GeneID" id="6804854"/>
<reference evidence="1 2" key="1">
    <citation type="journal article" date="2009" name="Virology">
        <title>Genomic analysis of the smallest giant virus--Feldmannia sp. virus 158.</title>
        <authorList>
            <person name="Schroeder D.C."/>
            <person name="Park Y."/>
            <person name="Yoon H.M."/>
            <person name="Lee Y.S."/>
            <person name="Kang S.W."/>
            <person name="Meints R.H."/>
            <person name="Ivey R.G."/>
            <person name="Choi T.J."/>
        </authorList>
    </citation>
    <scope>NUCLEOTIDE SEQUENCE [LARGE SCALE GENOMIC DNA]</scope>
    <source>
        <strain evidence="1">FsV-158</strain>
    </source>
</reference>
<name>B5LWG0_9PHYC</name>
<dbReference type="EMBL" id="EU916176">
    <property type="protein sequence ID" value="ACH46823.1"/>
    <property type="molecule type" value="Genomic_DNA"/>
</dbReference>
<dbReference type="RefSeq" id="YP_002154693.1">
    <property type="nucleotide sequence ID" value="NC_011183.1"/>
</dbReference>
<protein>
    <submittedName>
        <fullName evidence="1">Uncharacterized protein</fullName>
    </submittedName>
</protein>